<dbReference type="Pfam" id="PF19913">
    <property type="entry name" value="WCOB"/>
    <property type="match status" value="1"/>
</dbReference>
<feature type="transmembrane region" description="Helical" evidence="1">
    <location>
        <begin position="324"/>
        <end position="342"/>
    </location>
</feature>
<evidence type="ECO:0000313" key="4">
    <source>
        <dbReference type="EMBL" id="CEK70851.1"/>
    </source>
</evidence>
<dbReference type="EMBL" id="HACG01023986">
    <property type="protein sequence ID" value="CEK70851.1"/>
    <property type="molecule type" value="Transcribed_RNA"/>
</dbReference>
<feature type="transmembrane region" description="Helical" evidence="1">
    <location>
        <begin position="403"/>
        <end position="423"/>
    </location>
</feature>
<dbReference type="PANTHER" id="PTHR13098">
    <property type="entry name" value="WOLFRAMIN"/>
    <property type="match status" value="1"/>
</dbReference>
<organism evidence="4">
    <name type="scientific">Arion vulgaris</name>
    <dbReference type="NCBI Taxonomy" id="1028688"/>
    <lineage>
        <taxon>Eukaryota</taxon>
        <taxon>Metazoa</taxon>
        <taxon>Spiralia</taxon>
        <taxon>Lophotrochozoa</taxon>
        <taxon>Mollusca</taxon>
        <taxon>Gastropoda</taxon>
        <taxon>Heterobranchia</taxon>
        <taxon>Euthyneura</taxon>
        <taxon>Panpulmonata</taxon>
        <taxon>Eupulmonata</taxon>
        <taxon>Stylommatophora</taxon>
        <taxon>Helicina</taxon>
        <taxon>Arionoidea</taxon>
        <taxon>Arionidae</taxon>
        <taxon>Arion</taxon>
    </lineage>
</organism>
<feature type="transmembrane region" description="Helical" evidence="1">
    <location>
        <begin position="183"/>
        <end position="205"/>
    </location>
</feature>
<feature type="domain" description="Wolframin OB-fold" evidence="2">
    <location>
        <begin position="652"/>
        <end position="742"/>
    </location>
</feature>
<dbReference type="GO" id="GO:0030968">
    <property type="term" value="P:endoplasmic reticulum unfolded protein response"/>
    <property type="evidence" value="ECO:0007669"/>
    <property type="project" value="TreeGrafter"/>
</dbReference>
<dbReference type="GO" id="GO:0005789">
    <property type="term" value="C:endoplasmic reticulum membrane"/>
    <property type="evidence" value="ECO:0007669"/>
    <property type="project" value="TreeGrafter"/>
</dbReference>
<feature type="non-terminal residue" evidence="4">
    <location>
        <position position="1"/>
    </location>
</feature>
<dbReference type="InterPro" id="IPR045461">
    <property type="entry name" value="Wolframin_OB_fold"/>
</dbReference>
<dbReference type="InterPro" id="IPR045400">
    <property type="entry name" value="Wolframin_Cys-rich"/>
</dbReference>
<proteinExistence type="predicted"/>
<dbReference type="InterPro" id="IPR026209">
    <property type="entry name" value="Wolframin_fam"/>
</dbReference>
<dbReference type="PANTHER" id="PTHR13098:SF3">
    <property type="entry name" value="WOLFRAMIN"/>
    <property type="match status" value="1"/>
</dbReference>
<dbReference type="Pfam" id="PF20023">
    <property type="entry name" value="WSLR"/>
    <property type="match status" value="1"/>
</dbReference>
<gene>
    <name evidence="4" type="primary">ORF75883</name>
</gene>
<reference evidence="4" key="1">
    <citation type="submission" date="2014-12" db="EMBL/GenBank/DDBJ databases">
        <title>Insight into the proteome of Arion vulgaris.</title>
        <authorList>
            <person name="Aradska J."/>
            <person name="Bulat T."/>
            <person name="Smidak R."/>
            <person name="Sarate P."/>
            <person name="Gangsoo J."/>
            <person name="Sialana F."/>
            <person name="Bilban M."/>
            <person name="Lubec G."/>
        </authorList>
    </citation>
    <scope>NUCLEOTIDE SEQUENCE</scope>
    <source>
        <tissue evidence="4">Skin</tissue>
    </source>
</reference>
<keyword evidence="1" id="KW-1133">Transmembrane helix</keyword>
<sequence length="744" mass="83742">AESNIDSESNAEKAVKWLIAASKQGNVEATEKLRHCVQTNLGMNEENKSDVTWCLNTSASEKKIRYAAKSLFYKINTAQKSALSKEEYIEAINSLTDGYEKEKKLLLAAGKKIGTVITENDFVKILSKKIHGTITLTSAEMDETSAAYDSASLCRKVFMYPRQTANIAFERGLEYASKEGMNLILSLVPTNQLYLLALLFVYSYITPGFLLLAIPPVAFCISFLVMVISTLQMFYKRRKQKDAATLATMLQQQFDVDIDLEITESQYSWNSLTPYLVFFISLPIMLISFSLTNKSYIPCAELFAIAAVMTVICFIGLSDSHDGLTLLALGSHAFASLPIFFARLPQVPLITKLIEIITNPFFSLNLGLNVSFHISLPSLVHMLIPVFLFRMAMRGSWSGIYKILIPHLICYLWFSLLTTVFPFTTWTGLARATVGYMLLPVFVPISVLLLIIGIPYSMYRLLQTEIVGKLIVTVLLLAVPILLTQTKILFDKKDKKASPKEQKIRKIIMISFAVLSIIPLFYVQMPILLEKKSLMMTWVDYKHLCIPKDGLWAPYQIRCQDFLGTKVQWQGQVEQVKVSKVENTAESYIKTLPGILSEPLYCIYGEKVPKCDEQTMSDEALRHCQLTKSTGRNCHLNNHNLISLLLSIKMEEYTLTIDAGPNFLSGLMALQLGDEIEFTATLADVGTPIPRLKLKSLNCTSRVLNVEMNVDDDDLDEETLLQVLNNAFALFFNFGFFPILEYSP</sequence>
<keyword evidence="1" id="KW-0472">Membrane</keyword>
<keyword evidence="1" id="KW-0812">Transmembrane</keyword>
<evidence type="ECO:0000259" key="3">
    <source>
        <dbReference type="Pfam" id="PF20053"/>
    </source>
</evidence>
<feature type="transmembrane region" description="Helical" evidence="1">
    <location>
        <begin position="295"/>
        <end position="317"/>
    </location>
</feature>
<feature type="transmembrane region" description="Helical" evidence="1">
    <location>
        <begin position="466"/>
        <end position="484"/>
    </location>
</feature>
<dbReference type="Pfam" id="PF20053">
    <property type="entry name" value="WC-rich"/>
    <property type="match status" value="1"/>
</dbReference>
<evidence type="ECO:0008006" key="5">
    <source>
        <dbReference type="Google" id="ProtNLM"/>
    </source>
</evidence>
<feature type="transmembrane region" description="Helical" evidence="1">
    <location>
        <begin position="435"/>
        <end position="454"/>
    </location>
</feature>
<name>A0A0B6ZSP9_9EUPU</name>
<evidence type="ECO:0000259" key="2">
    <source>
        <dbReference type="Pfam" id="PF19913"/>
    </source>
</evidence>
<dbReference type="PRINTS" id="PR02060">
    <property type="entry name" value="WOLFFAMILY"/>
</dbReference>
<accession>A0A0B6ZSP9</accession>
<dbReference type="AlphaFoldDB" id="A0A0B6ZSP9"/>
<dbReference type="InterPro" id="IPR045458">
    <property type="entry name" value="Wolframin_Sel1-like_rpt"/>
</dbReference>
<dbReference type="GO" id="GO:0055074">
    <property type="term" value="P:calcium ion homeostasis"/>
    <property type="evidence" value="ECO:0007669"/>
    <property type="project" value="TreeGrafter"/>
</dbReference>
<feature type="transmembrane region" description="Helical" evidence="1">
    <location>
        <begin position="370"/>
        <end position="391"/>
    </location>
</feature>
<protein>
    <recommendedName>
        <fullName evidence="5">Wolframin</fullName>
    </recommendedName>
</protein>
<evidence type="ECO:0000256" key="1">
    <source>
        <dbReference type="SAM" id="Phobius"/>
    </source>
</evidence>
<feature type="domain" description="Wolframin cysteine-rich" evidence="3">
    <location>
        <begin position="538"/>
        <end position="638"/>
    </location>
</feature>
<feature type="transmembrane region" description="Helical" evidence="1">
    <location>
        <begin position="504"/>
        <end position="523"/>
    </location>
</feature>
<feature type="transmembrane region" description="Helical" evidence="1">
    <location>
        <begin position="211"/>
        <end position="231"/>
    </location>
</feature>